<dbReference type="Gene3D" id="3.40.50.2300">
    <property type="match status" value="1"/>
</dbReference>
<dbReference type="PROSITE" id="PS50110">
    <property type="entry name" value="RESPONSE_REGULATORY"/>
    <property type="match status" value="1"/>
</dbReference>
<dbReference type="InterPro" id="IPR050595">
    <property type="entry name" value="Bact_response_regulator"/>
</dbReference>
<evidence type="ECO:0000259" key="4">
    <source>
        <dbReference type="PROSITE" id="PS50110"/>
    </source>
</evidence>
<dbReference type="EMBL" id="NSKD01000001">
    <property type="protein sequence ID" value="PAU81807.1"/>
    <property type="molecule type" value="Genomic_DNA"/>
</dbReference>
<dbReference type="AlphaFoldDB" id="A0A2A2FAV3"/>
<evidence type="ECO:0000313" key="6">
    <source>
        <dbReference type="Proteomes" id="UP000218896"/>
    </source>
</evidence>
<gene>
    <name evidence="5" type="ORF">CK501_01240</name>
</gene>
<keyword evidence="6" id="KW-1185">Reference proteome</keyword>
<comment type="caution">
    <text evidence="5">The sequence shown here is derived from an EMBL/GenBank/DDBJ whole genome shotgun (WGS) entry which is preliminary data.</text>
</comment>
<dbReference type="InterPro" id="IPR011006">
    <property type="entry name" value="CheY-like_superfamily"/>
</dbReference>
<dbReference type="Pfam" id="PF00072">
    <property type="entry name" value="Response_reg"/>
    <property type="match status" value="1"/>
</dbReference>
<dbReference type="PANTHER" id="PTHR44591:SF25">
    <property type="entry name" value="CHEMOTAXIS TWO-COMPONENT RESPONSE REGULATOR"/>
    <property type="match status" value="1"/>
</dbReference>
<dbReference type="PANTHER" id="PTHR44591">
    <property type="entry name" value="STRESS RESPONSE REGULATOR PROTEIN 1"/>
    <property type="match status" value="1"/>
</dbReference>
<keyword evidence="1 2" id="KW-0597">Phosphoprotein</keyword>
<feature type="region of interest" description="Disordered" evidence="3">
    <location>
        <begin position="147"/>
        <end position="186"/>
    </location>
</feature>
<feature type="modified residue" description="4-aspartylphosphate" evidence="2">
    <location>
        <position position="56"/>
    </location>
</feature>
<dbReference type="SUPFAM" id="SSF52172">
    <property type="entry name" value="CheY-like"/>
    <property type="match status" value="1"/>
</dbReference>
<evidence type="ECO:0000256" key="1">
    <source>
        <dbReference type="ARBA" id="ARBA00022553"/>
    </source>
</evidence>
<evidence type="ECO:0000256" key="3">
    <source>
        <dbReference type="SAM" id="MobiDB-lite"/>
    </source>
</evidence>
<dbReference type="RefSeq" id="WP_095615907.1">
    <property type="nucleotide sequence ID" value="NZ_NSKD01000001.1"/>
</dbReference>
<organism evidence="5 6">
    <name type="scientific">Halovibrio salipaludis</name>
    <dbReference type="NCBI Taxonomy" id="2032626"/>
    <lineage>
        <taxon>Bacteria</taxon>
        <taxon>Pseudomonadati</taxon>
        <taxon>Pseudomonadota</taxon>
        <taxon>Gammaproteobacteria</taxon>
        <taxon>Oceanospirillales</taxon>
        <taxon>Halomonadaceae</taxon>
        <taxon>Halovibrio</taxon>
    </lineage>
</organism>
<evidence type="ECO:0000313" key="5">
    <source>
        <dbReference type="EMBL" id="PAU81807.1"/>
    </source>
</evidence>
<dbReference type="InterPro" id="IPR001789">
    <property type="entry name" value="Sig_transdc_resp-reg_receiver"/>
</dbReference>
<feature type="domain" description="Response regulatory" evidence="4">
    <location>
        <begin position="5"/>
        <end position="123"/>
    </location>
</feature>
<reference evidence="5 6" key="1">
    <citation type="submission" date="2017-08" db="EMBL/GenBank/DDBJ databases">
        <title>Halovibrio sewagensis sp. nov., isolated from wastewater of high salinity.</title>
        <authorList>
            <person name="Dong X."/>
            <person name="Zhang G."/>
        </authorList>
    </citation>
    <scope>NUCLEOTIDE SEQUENCE [LARGE SCALE GENOMIC DNA]</scope>
    <source>
        <strain evidence="5 6">YL5-2</strain>
    </source>
</reference>
<protein>
    <submittedName>
        <fullName evidence="5">Two-component system response regulator</fullName>
    </submittedName>
</protein>
<evidence type="ECO:0000256" key="2">
    <source>
        <dbReference type="PROSITE-ProRule" id="PRU00169"/>
    </source>
</evidence>
<dbReference type="OrthoDB" id="236568at2"/>
<proteinExistence type="predicted"/>
<dbReference type="Proteomes" id="UP000218896">
    <property type="component" value="Unassembled WGS sequence"/>
</dbReference>
<name>A0A2A2FAV3_9GAMM</name>
<dbReference type="SMART" id="SM00448">
    <property type="entry name" value="REC"/>
    <property type="match status" value="1"/>
</dbReference>
<accession>A0A2A2FAV3</accession>
<dbReference type="GO" id="GO:0000160">
    <property type="term" value="P:phosphorelay signal transduction system"/>
    <property type="evidence" value="ECO:0007669"/>
    <property type="project" value="InterPro"/>
</dbReference>
<sequence length="289" mass="31893">MSKLKALVVDDASFVRDLVRRTMRSQFPSIELHEAADGRKAQTLMGRERFDLILCDWEMPEMSGLELLQWARGHSHYGETPFVMVTSRGDKEHVVEAIREGVSDYLGKPFSPESLGKKVRKVLGSQLGDDGQKASASSDAFRQSADLLTGGGRSQKKETPPPAGEAPVESGNAPLPQTGKPAGGARGREATMVDLRFSQATLRGVLRAVTLNDVRVSARRDDAMPQILEQAVVDVDLGDRMARLNGYVYQLQAQEKDPDTKFVQVVVRFVDDDPQKLEDLSHFIARFQG</sequence>